<proteinExistence type="predicted"/>
<comment type="caution">
    <text evidence="1">The sequence shown here is derived from an EMBL/GenBank/DDBJ whole genome shotgun (WGS) entry which is preliminary data.</text>
</comment>
<sequence length="103" mass="9817">MPTPTLDPTSGDSAVPVVGTSIASTASELYDRLSSAAVAAASSTAGGDVVVLTGLGGKSTRTGVVASATSRAVGVERVSIGKGKGSVLVSVVLGIVGGFDIGI</sequence>
<protein>
    <submittedName>
        <fullName evidence="1">Uncharacterized protein</fullName>
    </submittedName>
</protein>
<dbReference type="Proteomes" id="UP000566819">
    <property type="component" value="Unassembled WGS sequence"/>
</dbReference>
<evidence type="ECO:0000313" key="1">
    <source>
        <dbReference type="EMBL" id="KAF4627163.1"/>
    </source>
</evidence>
<reference evidence="1 2" key="1">
    <citation type="submission" date="2020-03" db="EMBL/GenBank/DDBJ databases">
        <title>Draft Genome Sequence of Cudoniella acicularis.</title>
        <authorList>
            <person name="Buettner E."/>
            <person name="Kellner H."/>
        </authorList>
    </citation>
    <scope>NUCLEOTIDE SEQUENCE [LARGE SCALE GENOMIC DNA]</scope>
    <source>
        <strain evidence="1 2">DSM 108380</strain>
    </source>
</reference>
<keyword evidence="2" id="KW-1185">Reference proteome</keyword>
<evidence type="ECO:0000313" key="2">
    <source>
        <dbReference type="Proteomes" id="UP000566819"/>
    </source>
</evidence>
<gene>
    <name evidence="1" type="ORF">G7Y89_g10993</name>
</gene>
<name>A0A8H4VY90_9HELO</name>
<dbReference type="AlphaFoldDB" id="A0A8H4VY90"/>
<dbReference type="EMBL" id="JAAMPI010001018">
    <property type="protein sequence ID" value="KAF4627163.1"/>
    <property type="molecule type" value="Genomic_DNA"/>
</dbReference>
<accession>A0A8H4VY90</accession>
<organism evidence="1 2">
    <name type="scientific">Cudoniella acicularis</name>
    <dbReference type="NCBI Taxonomy" id="354080"/>
    <lineage>
        <taxon>Eukaryota</taxon>
        <taxon>Fungi</taxon>
        <taxon>Dikarya</taxon>
        <taxon>Ascomycota</taxon>
        <taxon>Pezizomycotina</taxon>
        <taxon>Leotiomycetes</taxon>
        <taxon>Helotiales</taxon>
        <taxon>Tricladiaceae</taxon>
        <taxon>Cudoniella</taxon>
    </lineage>
</organism>